<protein>
    <submittedName>
        <fullName evidence="1">Uncharacterized protein</fullName>
    </submittedName>
</protein>
<evidence type="ECO:0000313" key="1">
    <source>
        <dbReference type="EMBL" id="MBX18226.1"/>
    </source>
</evidence>
<reference evidence="1" key="1">
    <citation type="submission" date="2018-02" db="EMBL/GenBank/DDBJ databases">
        <title>Rhizophora mucronata_Transcriptome.</title>
        <authorList>
            <person name="Meera S.P."/>
            <person name="Sreeshan A."/>
            <person name="Augustine A."/>
        </authorList>
    </citation>
    <scope>NUCLEOTIDE SEQUENCE</scope>
    <source>
        <tissue evidence="1">Leaf</tissue>
    </source>
</reference>
<organism evidence="1">
    <name type="scientific">Rhizophora mucronata</name>
    <name type="common">Asiatic mangrove</name>
    <dbReference type="NCBI Taxonomy" id="61149"/>
    <lineage>
        <taxon>Eukaryota</taxon>
        <taxon>Viridiplantae</taxon>
        <taxon>Streptophyta</taxon>
        <taxon>Embryophyta</taxon>
        <taxon>Tracheophyta</taxon>
        <taxon>Spermatophyta</taxon>
        <taxon>Magnoliopsida</taxon>
        <taxon>eudicotyledons</taxon>
        <taxon>Gunneridae</taxon>
        <taxon>Pentapetalae</taxon>
        <taxon>rosids</taxon>
        <taxon>fabids</taxon>
        <taxon>Malpighiales</taxon>
        <taxon>Rhizophoraceae</taxon>
        <taxon>Rhizophora</taxon>
    </lineage>
</organism>
<name>A0A2P2LJS5_RHIMU</name>
<dbReference type="EMBL" id="GGEC01037742">
    <property type="protein sequence ID" value="MBX18226.1"/>
    <property type="molecule type" value="Transcribed_RNA"/>
</dbReference>
<dbReference type="AlphaFoldDB" id="A0A2P2LJS5"/>
<sequence length="29" mass="3391">MDTPKILRLVQQTTSPIAKFLSIQITHFY</sequence>
<proteinExistence type="predicted"/>
<accession>A0A2P2LJS5</accession>